<dbReference type="HOGENOM" id="CLU_547304_0_0_0"/>
<dbReference type="Pfam" id="PF04411">
    <property type="entry name" value="PDDEXK_7"/>
    <property type="match status" value="1"/>
</dbReference>
<dbReference type="OrthoDB" id="137734at2"/>
<dbReference type="Proteomes" id="UP000007575">
    <property type="component" value="Plasmid P4"/>
</dbReference>
<keyword evidence="3" id="KW-1185">Reference proteome</keyword>
<keyword evidence="2" id="KW-0614">Plasmid</keyword>
<reference evidence="2 3" key="1">
    <citation type="journal article" date="2012" name="PLoS ONE">
        <title>Genome sequence and transcriptome analysis of the radioresistant bacterium Deinococcus gobiensis: insights into the extreme environmental adaptations.</title>
        <authorList>
            <person name="Yuan M."/>
            <person name="Chen M."/>
            <person name="Zhang W."/>
            <person name="Lu W."/>
            <person name="Wang J."/>
            <person name="Yang M."/>
            <person name="Zhao P."/>
            <person name="Tang R."/>
            <person name="Li X."/>
            <person name="Hao Y."/>
            <person name="Zhou Z."/>
            <person name="Zhan Y."/>
            <person name="Yu H."/>
            <person name="Teng C."/>
            <person name="Yan Y."/>
            <person name="Ping S."/>
            <person name="Wang Y."/>
            <person name="Lin M."/>
        </authorList>
    </citation>
    <scope>NUCLEOTIDE SEQUENCE [LARGE SCALE GENOMIC DNA]</scope>
    <source>
        <strain evidence="2">I-0</strain>
        <plasmid evidence="2 3">P4</plasmid>
    </source>
</reference>
<sequence>MDEALCLLSPQTGETWTLWPLAEFLPAGTVQEQREYFFELRNTTAALTANLFIDGLALEALRPPDMTTARWRWSPGFYAGSVELRLERPGFRPQTVEIVTDPDLRKLTRDEFDRMVRDILEDTLALFAISSFRTGVAVTETRRPPPIARLEYLLSRLPAIERAVQEISRTPQRRLQRVEDIRPWHQARTATGKEILNSLHGGMLLHETVHPGRLPRELKGHLPARIRQGRRTDTYDIPEHRDIQAALQSWIGWLNVMANRLELSRADDNSQQRLQDVWAQRVRQASRRLAVLLNLPVFREVFAGTGRLTVTATFRRVPRYMAFLRLYREFNLGLSAITGTFLNLPLAQTFRLYELWCFLRLLRAAYDLQLLPPGSTDGLFEDVSKASGILLVAEAVRIPLVSGGQLAFQLNFKEYWNERAWLNDVAVQGTYSRHMRPDIVLSGSAGLVVLDSKYRINQALGEALASIHMYRDAIVLAQKHGEGEIIQEAVHAAYLLSPHVPLLRGQWQTEALPGRLFHQGYRRHFRFGALSMRPGMTMSEVTDTLRFIMQDAERHDEKNVDDGRTYP</sequence>
<name>H8H3L1_DEIGI</name>
<organism evidence="2 3">
    <name type="scientific">Deinococcus gobiensis (strain DSM 21396 / JCM 16679 / CGMCC 1.7299 / I-0)</name>
    <dbReference type="NCBI Taxonomy" id="745776"/>
    <lineage>
        <taxon>Bacteria</taxon>
        <taxon>Thermotogati</taxon>
        <taxon>Deinococcota</taxon>
        <taxon>Deinococci</taxon>
        <taxon>Deinococcales</taxon>
        <taxon>Deinococcaceae</taxon>
        <taxon>Deinococcus</taxon>
    </lineage>
</organism>
<protein>
    <recommendedName>
        <fullName evidence="1">DUF2357 domain-containing protein</fullName>
    </recommendedName>
</protein>
<feature type="domain" description="DUF2357" evidence="1">
    <location>
        <begin position="78"/>
        <end position="302"/>
    </location>
</feature>
<dbReference type="PATRIC" id="fig|745776.4.peg.4017"/>
<dbReference type="AlphaFoldDB" id="H8H3L1"/>
<gene>
    <name evidence="2" type="ordered locus">DGo_PD0034</name>
</gene>
<accession>H8H3L1</accession>
<dbReference type="RefSeq" id="WP_014686918.1">
    <property type="nucleotide sequence ID" value="NC_017792.1"/>
</dbReference>
<evidence type="ECO:0000313" key="3">
    <source>
        <dbReference type="Proteomes" id="UP000007575"/>
    </source>
</evidence>
<evidence type="ECO:0000313" key="2">
    <source>
        <dbReference type="EMBL" id="AFD28108.1"/>
    </source>
</evidence>
<evidence type="ECO:0000259" key="1">
    <source>
        <dbReference type="Pfam" id="PF09823"/>
    </source>
</evidence>
<proteinExistence type="predicted"/>
<dbReference type="InterPro" id="IPR007505">
    <property type="entry name" value="PDDEXK_7"/>
</dbReference>
<geneLocation type="plasmid" evidence="2 3">
    <name>P4</name>
</geneLocation>
<dbReference type="EMBL" id="CP002195">
    <property type="protein sequence ID" value="AFD28108.1"/>
    <property type="molecule type" value="Genomic_DNA"/>
</dbReference>
<dbReference type="KEGG" id="dgo:DGo_PD0034"/>
<dbReference type="InterPro" id="IPR018633">
    <property type="entry name" value="DUF2357"/>
</dbReference>
<dbReference type="Pfam" id="PF09823">
    <property type="entry name" value="DUF2357"/>
    <property type="match status" value="1"/>
</dbReference>